<gene>
    <name evidence="2" type="primary">fmtA</name>
    <name evidence="2" type="ORF">NCTC11546_02158</name>
</gene>
<dbReference type="Pfam" id="PF00144">
    <property type="entry name" value="Beta-lactamase"/>
    <property type="match status" value="1"/>
</dbReference>
<dbReference type="GO" id="GO:0006508">
    <property type="term" value="P:proteolysis"/>
    <property type="evidence" value="ECO:0007669"/>
    <property type="project" value="TreeGrafter"/>
</dbReference>
<proteinExistence type="predicted"/>
<organism evidence="2 3">
    <name type="scientific">Capnocytophaga ochracea</name>
    <dbReference type="NCBI Taxonomy" id="1018"/>
    <lineage>
        <taxon>Bacteria</taxon>
        <taxon>Pseudomonadati</taxon>
        <taxon>Bacteroidota</taxon>
        <taxon>Flavobacteriia</taxon>
        <taxon>Flavobacteriales</taxon>
        <taxon>Flavobacteriaceae</taxon>
        <taxon>Capnocytophaga</taxon>
    </lineage>
</organism>
<dbReference type="InterPro" id="IPR012338">
    <property type="entry name" value="Beta-lactam/transpept-like"/>
</dbReference>
<evidence type="ECO:0000313" key="2">
    <source>
        <dbReference type="EMBL" id="SQA78909.1"/>
    </source>
</evidence>
<dbReference type="EMBL" id="UARG01000017">
    <property type="protein sequence ID" value="SQA78909.1"/>
    <property type="molecule type" value="Genomic_DNA"/>
</dbReference>
<keyword evidence="2" id="KW-0645">Protease</keyword>
<dbReference type="InterPro" id="IPR052794">
    <property type="entry name" value="Mito_Ser_Protease_LACTB"/>
</dbReference>
<keyword evidence="2" id="KW-0121">Carboxypeptidase</keyword>
<dbReference type="GO" id="GO:0019216">
    <property type="term" value="P:regulation of lipid metabolic process"/>
    <property type="evidence" value="ECO:0007669"/>
    <property type="project" value="TreeGrafter"/>
</dbReference>
<dbReference type="PANTHER" id="PTHR46520">
    <property type="entry name" value="SERINE BETA-LACTAMASE-LIKE PROTEIN LACTB, MITOCHONDRIAL"/>
    <property type="match status" value="1"/>
</dbReference>
<dbReference type="PANTHER" id="PTHR46520:SF1">
    <property type="entry name" value="SERINE BETA-LACTAMASE-LIKE PROTEIN LACTB, MITOCHONDRIAL"/>
    <property type="match status" value="1"/>
</dbReference>
<dbReference type="AlphaFoldDB" id="A0A2X2TMV9"/>
<dbReference type="InterPro" id="IPR001466">
    <property type="entry name" value="Beta-lactam-related"/>
</dbReference>
<keyword evidence="2" id="KW-0378">Hydrolase</keyword>
<dbReference type="Proteomes" id="UP000249891">
    <property type="component" value="Unassembled WGS sequence"/>
</dbReference>
<dbReference type="Gene3D" id="3.40.710.10">
    <property type="entry name" value="DD-peptidase/beta-lactamase superfamily"/>
    <property type="match status" value="1"/>
</dbReference>
<name>A0A2X2TMV9_CAPOC</name>
<accession>A0A2X2TMV9</accession>
<dbReference type="SUPFAM" id="SSF56601">
    <property type="entry name" value="beta-lactamase/transpeptidase-like"/>
    <property type="match status" value="1"/>
</dbReference>
<sequence length="383" mass="43809">MKKLILIILFSTIISFFNSLFAQKKLQDVDVFKRNPSEVISFDDARTEAEKILQYLIQEQIIPGASVTVAKQGKIIWQRGYGYADITKKTTIDPKNTLFRVASMSKAITGMVLARLQEQKKFDWNTSIYEYIPDYPQKPFDFTVKQLAGHLAGIRTYRANEYTLNKAYSIEQGVNLFKDDILQSAPGTKFLYSSYGINLISLAIEKCLNEKFENVAKEEVFKPLNMWRTFPDRGKIIKDEATPYSRSKKGGLTKAPDVNNYFKLAGGGFLSTSNDIAKMGIAIERHNFLSQPIENEMLKKQCTFDDTEVSYGICWQNQRDWNGRDYFGHTGMGVGGYGWLSVYPNEQLVIVLLFNVTDPQINIYLQRLTDFIIEGAERIPNQY</sequence>
<protein>
    <submittedName>
        <fullName evidence="2">Beta-lactamase/D-alanine carboxypeptidase</fullName>
    </submittedName>
</protein>
<evidence type="ECO:0000259" key="1">
    <source>
        <dbReference type="Pfam" id="PF00144"/>
    </source>
</evidence>
<evidence type="ECO:0000313" key="3">
    <source>
        <dbReference type="Proteomes" id="UP000249891"/>
    </source>
</evidence>
<feature type="domain" description="Beta-lactamase-related" evidence="1">
    <location>
        <begin position="51"/>
        <end position="359"/>
    </location>
</feature>
<dbReference type="GO" id="GO:0004180">
    <property type="term" value="F:carboxypeptidase activity"/>
    <property type="evidence" value="ECO:0007669"/>
    <property type="project" value="UniProtKB-KW"/>
</dbReference>
<dbReference type="RefSeq" id="WP_128091886.1">
    <property type="nucleotide sequence ID" value="NZ_UARG01000017.1"/>
</dbReference>
<reference evidence="2 3" key="1">
    <citation type="submission" date="2018-06" db="EMBL/GenBank/DDBJ databases">
        <authorList>
            <consortium name="Pathogen Informatics"/>
            <person name="Doyle S."/>
        </authorList>
    </citation>
    <scope>NUCLEOTIDE SEQUENCE [LARGE SCALE GENOMIC DNA]</scope>
    <source>
        <strain evidence="2 3">NCTC11546</strain>
    </source>
</reference>